<proteinExistence type="predicted"/>
<keyword evidence="1" id="KW-0285">Flavoprotein</keyword>
<dbReference type="Gene3D" id="3.40.50.360">
    <property type="match status" value="1"/>
</dbReference>
<dbReference type="PROSITE" id="PS51384">
    <property type="entry name" value="FAD_FR"/>
    <property type="match status" value="1"/>
</dbReference>
<organism evidence="7 8">
    <name type="scientific">Aliidiomarina soli</name>
    <dbReference type="NCBI Taxonomy" id="1928574"/>
    <lineage>
        <taxon>Bacteria</taxon>
        <taxon>Pseudomonadati</taxon>
        <taxon>Pseudomonadota</taxon>
        <taxon>Gammaproteobacteria</taxon>
        <taxon>Alteromonadales</taxon>
        <taxon>Idiomarinaceae</taxon>
        <taxon>Aliidiomarina</taxon>
    </lineage>
</organism>
<comment type="caution">
    <text evidence="7">The sequence shown here is derived from an EMBL/GenBank/DDBJ whole genome shotgun (WGS) entry which is preliminary data.</text>
</comment>
<evidence type="ECO:0000259" key="5">
    <source>
        <dbReference type="PROSITE" id="PS50902"/>
    </source>
</evidence>
<gene>
    <name evidence="7" type="ORF">CWE14_10200</name>
</gene>
<keyword evidence="8" id="KW-1185">Reference proteome</keyword>
<dbReference type="InterPro" id="IPR017927">
    <property type="entry name" value="FAD-bd_FR_type"/>
</dbReference>
<feature type="domain" description="Flavodoxin-like" evidence="5">
    <location>
        <begin position="36"/>
        <end position="192"/>
    </location>
</feature>
<evidence type="ECO:0000256" key="2">
    <source>
        <dbReference type="ARBA" id="ARBA00022643"/>
    </source>
</evidence>
<reference evidence="7 8" key="1">
    <citation type="journal article" date="2011" name="Front. Microbiol.">
        <title>Genomic signatures of strain selection and enhancement in Bacillus atrophaeus var. globigii, a historical biowarfare simulant.</title>
        <authorList>
            <person name="Gibbons H.S."/>
            <person name="Broomall S.M."/>
            <person name="McNew L.A."/>
            <person name="Daligault H."/>
            <person name="Chapman C."/>
            <person name="Bruce D."/>
            <person name="Karavis M."/>
            <person name="Krepps M."/>
            <person name="McGregor P.A."/>
            <person name="Hong C."/>
            <person name="Park K.H."/>
            <person name="Akmal A."/>
            <person name="Feldman A."/>
            <person name="Lin J.S."/>
            <person name="Chang W.E."/>
            <person name="Higgs B.W."/>
            <person name="Demirev P."/>
            <person name="Lindquist J."/>
            <person name="Liem A."/>
            <person name="Fochler E."/>
            <person name="Read T.D."/>
            <person name="Tapia R."/>
            <person name="Johnson S."/>
            <person name="Bishop-Lilly K.A."/>
            <person name="Detter C."/>
            <person name="Han C."/>
            <person name="Sozhamannan S."/>
            <person name="Rosenzweig C.N."/>
            <person name="Skowronski E.W."/>
        </authorList>
    </citation>
    <scope>NUCLEOTIDE SEQUENCE [LARGE SCALE GENOMIC DNA]</scope>
    <source>
        <strain evidence="7 8">Y4G10-17</strain>
    </source>
</reference>
<dbReference type="InterPro" id="IPR039261">
    <property type="entry name" value="FNR_nucleotide-bd"/>
</dbReference>
<dbReference type="EMBL" id="PIPO01000004">
    <property type="protein sequence ID" value="RUO32507.1"/>
    <property type="molecule type" value="Genomic_DNA"/>
</dbReference>
<dbReference type="PRINTS" id="PR00371">
    <property type="entry name" value="FPNCR"/>
</dbReference>
<sequence>MEIAYASALTVIWTLASLWWLRQRPALAGASEQHDIVLVYASQSGTARRLAERYLQQFNAARELNTTVHSPAARLYALDEISPQTLAGCKVALFVVSTFGDGVAPDHATAFVRDHLGRHPLNASATGNSWPELSQLRYAVLALGDRHYANFCAFGHCLDQALQHAGATRLWPVIEVDRQASSALQQWQQQLQHQFQLVENQTTTALSCRLLHREELNPQSPNPSLYLVRMSALGPAPLRFEPGDIAQVQLPNGEQRSYSVANYDSQGSGQLELIIRQVTRTDGTPGVGSHWLTERVDGGSEILIRIQSGLALTRLSVHTPVIMIGAGSGLAGVRALLQYRQQAGVQGDWLITGERDARFDLPLWQQWQHACDDGTLGHWDACFSRSPEQPFSYVQDALMAHPQRLRDLLMRGACIYVCGSAAGLGESVDACLHSLLGPAVVTILQTQQRYLRDIY</sequence>
<dbReference type="SUPFAM" id="SSF52218">
    <property type="entry name" value="Flavoproteins"/>
    <property type="match status" value="1"/>
</dbReference>
<dbReference type="InterPro" id="IPR008254">
    <property type="entry name" value="Flavodoxin/NO_synth"/>
</dbReference>
<dbReference type="PROSITE" id="PS50902">
    <property type="entry name" value="FLAVODOXIN_LIKE"/>
    <property type="match status" value="1"/>
</dbReference>
<dbReference type="Gene3D" id="2.40.30.10">
    <property type="entry name" value="Translation factors"/>
    <property type="match status" value="1"/>
</dbReference>
<dbReference type="RefSeq" id="WP_126799281.1">
    <property type="nucleotide sequence ID" value="NZ_PIPO01000004.1"/>
</dbReference>
<dbReference type="InterPro" id="IPR001709">
    <property type="entry name" value="Flavoprot_Pyr_Nucl_cyt_Rdtase"/>
</dbReference>
<evidence type="ECO:0000256" key="4">
    <source>
        <dbReference type="ARBA" id="ARBA00023797"/>
    </source>
</evidence>
<evidence type="ECO:0000313" key="8">
    <source>
        <dbReference type="Proteomes" id="UP000287823"/>
    </source>
</evidence>
<dbReference type="InterPro" id="IPR001094">
    <property type="entry name" value="Flavdoxin-like"/>
</dbReference>
<keyword evidence="3" id="KW-0813">Transport</keyword>
<evidence type="ECO:0000256" key="3">
    <source>
        <dbReference type="ARBA" id="ARBA00022982"/>
    </source>
</evidence>
<feature type="domain" description="FAD-binding FR-type" evidence="6">
    <location>
        <begin position="203"/>
        <end position="314"/>
    </location>
</feature>
<dbReference type="Pfam" id="PF00175">
    <property type="entry name" value="NAD_binding_1"/>
    <property type="match status" value="1"/>
</dbReference>
<keyword evidence="3" id="KW-0249">Electron transport</keyword>
<dbReference type="PANTHER" id="PTHR19384:SF17">
    <property type="entry name" value="NADPH--CYTOCHROME P450 REDUCTASE"/>
    <property type="match status" value="1"/>
</dbReference>
<dbReference type="GO" id="GO:0010181">
    <property type="term" value="F:FMN binding"/>
    <property type="evidence" value="ECO:0007669"/>
    <property type="project" value="InterPro"/>
</dbReference>
<dbReference type="PRINTS" id="PR00369">
    <property type="entry name" value="FLAVODOXIN"/>
</dbReference>
<dbReference type="InterPro" id="IPR029039">
    <property type="entry name" value="Flavoprotein-like_sf"/>
</dbReference>
<dbReference type="GO" id="GO:0003958">
    <property type="term" value="F:NADPH-hemoprotein reductase activity"/>
    <property type="evidence" value="ECO:0007669"/>
    <property type="project" value="UniProtKB-EC"/>
</dbReference>
<dbReference type="InterPro" id="IPR017938">
    <property type="entry name" value="Riboflavin_synthase-like_b-brl"/>
</dbReference>
<evidence type="ECO:0000259" key="6">
    <source>
        <dbReference type="PROSITE" id="PS51384"/>
    </source>
</evidence>
<dbReference type="InterPro" id="IPR001433">
    <property type="entry name" value="OxRdtase_FAD/NAD-bd"/>
</dbReference>
<protein>
    <recommendedName>
        <fullName evidence="4">NADPH--hemoprotein reductase</fullName>
        <ecNumber evidence="4">1.6.2.4</ecNumber>
    </recommendedName>
</protein>
<dbReference type="SUPFAM" id="SSF63380">
    <property type="entry name" value="Riboflavin synthase domain-like"/>
    <property type="match status" value="1"/>
</dbReference>
<dbReference type="PANTHER" id="PTHR19384">
    <property type="entry name" value="NITRIC OXIDE SYNTHASE-RELATED"/>
    <property type="match status" value="1"/>
</dbReference>
<evidence type="ECO:0000313" key="7">
    <source>
        <dbReference type="EMBL" id="RUO32507.1"/>
    </source>
</evidence>
<name>A0A432WFL5_9GAMM</name>
<dbReference type="AlphaFoldDB" id="A0A432WFL5"/>
<dbReference type="GO" id="GO:0050660">
    <property type="term" value="F:flavin adenine dinucleotide binding"/>
    <property type="evidence" value="ECO:0007669"/>
    <property type="project" value="TreeGrafter"/>
</dbReference>
<dbReference type="EC" id="1.6.2.4" evidence="4"/>
<evidence type="ECO:0000256" key="1">
    <source>
        <dbReference type="ARBA" id="ARBA00022630"/>
    </source>
</evidence>
<dbReference type="SUPFAM" id="SSF52343">
    <property type="entry name" value="Ferredoxin reductase-like, C-terminal NADP-linked domain"/>
    <property type="match status" value="1"/>
</dbReference>
<keyword evidence="2" id="KW-0288">FMN</keyword>
<dbReference type="Proteomes" id="UP000287823">
    <property type="component" value="Unassembled WGS sequence"/>
</dbReference>
<dbReference type="Pfam" id="PF00258">
    <property type="entry name" value="Flavodoxin_1"/>
    <property type="match status" value="1"/>
</dbReference>
<dbReference type="GO" id="GO:0005829">
    <property type="term" value="C:cytosol"/>
    <property type="evidence" value="ECO:0007669"/>
    <property type="project" value="TreeGrafter"/>
</dbReference>
<dbReference type="Gene3D" id="3.40.50.80">
    <property type="entry name" value="Nucleotide-binding domain of ferredoxin-NADP reductase (FNR) module"/>
    <property type="match status" value="1"/>
</dbReference>
<accession>A0A432WFL5</accession>